<sequence>MPLLDDMLKTQVKLNLTPLYILEYVYESSCLSGGNVGEKECIYYNGRQLSILNTTRPSLSEKRMGVFYIVSRRGNVTLRVLTCAGVGNYIVSSIPAFILHFYAAEGKEQATVQSLSLLPKLAIPIGQFTEILKDFVNEISNKYNIPDECTRCPNRESATTRFLLVVNPSLKLLVLAVVSVRWYAGVGYLLNIMFLQGPVLLYMERAEAGFCAKNSGQHSHKEEDFRYILMLQSLLENPLEEFLMTVEKKLCMALFISSLRPCQLQDQ</sequence>
<evidence type="ECO:0000313" key="1">
    <source>
        <dbReference type="EMBL" id="VVA94659.1"/>
    </source>
</evidence>
<accession>A0A565B198</accession>
<evidence type="ECO:0000313" key="2">
    <source>
        <dbReference type="Proteomes" id="UP000489600"/>
    </source>
</evidence>
<dbReference type="AlphaFoldDB" id="A0A565B198"/>
<gene>
    <name evidence="1" type="ORF">ANE_LOCUS5104</name>
</gene>
<comment type="caution">
    <text evidence="1">The sequence shown here is derived from an EMBL/GenBank/DDBJ whole genome shotgun (WGS) entry which is preliminary data.</text>
</comment>
<dbReference type="Proteomes" id="UP000489600">
    <property type="component" value="Unassembled WGS sequence"/>
</dbReference>
<proteinExistence type="predicted"/>
<keyword evidence="2" id="KW-1185">Reference proteome</keyword>
<protein>
    <submittedName>
        <fullName evidence="1">Uncharacterized protein</fullName>
    </submittedName>
</protein>
<organism evidence="1 2">
    <name type="scientific">Arabis nemorensis</name>
    <dbReference type="NCBI Taxonomy" id="586526"/>
    <lineage>
        <taxon>Eukaryota</taxon>
        <taxon>Viridiplantae</taxon>
        <taxon>Streptophyta</taxon>
        <taxon>Embryophyta</taxon>
        <taxon>Tracheophyta</taxon>
        <taxon>Spermatophyta</taxon>
        <taxon>Magnoliopsida</taxon>
        <taxon>eudicotyledons</taxon>
        <taxon>Gunneridae</taxon>
        <taxon>Pentapetalae</taxon>
        <taxon>rosids</taxon>
        <taxon>malvids</taxon>
        <taxon>Brassicales</taxon>
        <taxon>Brassicaceae</taxon>
        <taxon>Arabideae</taxon>
        <taxon>Arabis</taxon>
    </lineage>
</organism>
<dbReference type="EMBL" id="CABITT030000002">
    <property type="protein sequence ID" value="VVA94659.1"/>
    <property type="molecule type" value="Genomic_DNA"/>
</dbReference>
<name>A0A565B198_9BRAS</name>
<reference evidence="1" key="1">
    <citation type="submission" date="2019-07" db="EMBL/GenBank/DDBJ databases">
        <authorList>
            <person name="Dittberner H."/>
        </authorList>
    </citation>
    <scope>NUCLEOTIDE SEQUENCE [LARGE SCALE GENOMIC DNA]</scope>
</reference>